<keyword evidence="2" id="KW-0812">Transmembrane</keyword>
<dbReference type="EMBL" id="JAGHQM010000192">
    <property type="protein sequence ID" value="KAH0563513.1"/>
    <property type="molecule type" value="Genomic_DNA"/>
</dbReference>
<accession>A0A9P8RSK7</accession>
<protein>
    <submittedName>
        <fullName evidence="3">Uncharacterized protein</fullName>
    </submittedName>
</protein>
<proteinExistence type="predicted"/>
<comment type="caution">
    <text evidence="3">The sequence shown here is derived from an EMBL/GenBank/DDBJ whole genome shotgun (WGS) entry which is preliminary data.</text>
</comment>
<name>A0A9P8RSK7_9PEZI</name>
<keyword evidence="2" id="KW-0472">Membrane</keyword>
<dbReference type="AlphaFoldDB" id="A0A9P8RSK7"/>
<dbReference type="Proteomes" id="UP000750711">
    <property type="component" value="Unassembled WGS sequence"/>
</dbReference>
<organism evidence="3 4">
    <name type="scientific">Trichoglossum hirsutum</name>
    <dbReference type="NCBI Taxonomy" id="265104"/>
    <lineage>
        <taxon>Eukaryota</taxon>
        <taxon>Fungi</taxon>
        <taxon>Dikarya</taxon>
        <taxon>Ascomycota</taxon>
        <taxon>Pezizomycotina</taxon>
        <taxon>Geoglossomycetes</taxon>
        <taxon>Geoglossales</taxon>
        <taxon>Geoglossaceae</taxon>
        <taxon>Trichoglossum</taxon>
    </lineage>
</organism>
<gene>
    <name evidence="3" type="ORF">GP486_001919</name>
</gene>
<evidence type="ECO:0000313" key="4">
    <source>
        <dbReference type="Proteomes" id="UP000750711"/>
    </source>
</evidence>
<reference evidence="3" key="1">
    <citation type="submission" date="2021-03" db="EMBL/GenBank/DDBJ databases">
        <title>Comparative genomics and phylogenomic investigation of the class Geoglossomycetes provide insights into ecological specialization and systematics.</title>
        <authorList>
            <person name="Melie T."/>
            <person name="Pirro S."/>
            <person name="Miller A.N."/>
            <person name="Quandt A."/>
        </authorList>
    </citation>
    <scope>NUCLEOTIDE SEQUENCE</scope>
    <source>
        <strain evidence="3">CAQ_001_2017</strain>
    </source>
</reference>
<feature type="transmembrane region" description="Helical" evidence="2">
    <location>
        <begin position="308"/>
        <end position="327"/>
    </location>
</feature>
<feature type="transmembrane region" description="Helical" evidence="2">
    <location>
        <begin position="282"/>
        <end position="301"/>
    </location>
</feature>
<feature type="transmembrane region" description="Helical" evidence="2">
    <location>
        <begin position="207"/>
        <end position="224"/>
    </location>
</feature>
<sequence length="447" mass="47834">MASSAGAQFSKQWVEPGDVFSVLLILGGNVIQLALAVLAGSPVLTPISFSFGWVAYAISAVLSAIGDNRLVGCPPEVGLKVINLDSGYKRDNQSWLLARLVKTYDFWMPREVKARLRESSSRTKRSPDLEAAPRKVAASPSTGAVVPAIPPVVGTGTPVALCVAVYRWADGGKAGVPSRDWLWWSGLVTTAIQLGISAIPWGLHSNWGIFIVTAGGTLLAYSSASLPQWRLEKWHARPGRKGKDVALTTGNGAQHVIIILGADGSLDLEDLASGRAPDLLSTRIFTSLLALLWLVLLITCTGIRTDTWYLLAVGSLGMLHNLLIAGAPRRPETFGLPIELATAAPSTNSPSNGESAPAAENGGGAPGTAAVPEIFAEMKVMWTLMELEEKHKGHGRALLGEFFPGKLRKWEEDWWASNDPTERRRLLGQAQEKLRQSAALSQSGKQA</sequence>
<evidence type="ECO:0000313" key="3">
    <source>
        <dbReference type="EMBL" id="KAH0563513.1"/>
    </source>
</evidence>
<keyword evidence="4" id="KW-1185">Reference proteome</keyword>
<feature type="transmembrane region" description="Helical" evidence="2">
    <location>
        <begin position="148"/>
        <end position="169"/>
    </location>
</feature>
<evidence type="ECO:0000256" key="1">
    <source>
        <dbReference type="SAM" id="MobiDB-lite"/>
    </source>
</evidence>
<keyword evidence="2" id="KW-1133">Transmembrane helix</keyword>
<feature type="transmembrane region" description="Helical" evidence="2">
    <location>
        <begin position="47"/>
        <end position="66"/>
    </location>
</feature>
<feature type="region of interest" description="Disordered" evidence="1">
    <location>
        <begin position="344"/>
        <end position="367"/>
    </location>
</feature>
<evidence type="ECO:0000256" key="2">
    <source>
        <dbReference type="SAM" id="Phobius"/>
    </source>
</evidence>
<feature type="transmembrane region" description="Helical" evidence="2">
    <location>
        <begin position="181"/>
        <end position="201"/>
    </location>
</feature>
<feature type="transmembrane region" description="Helical" evidence="2">
    <location>
        <begin position="20"/>
        <end position="40"/>
    </location>
</feature>